<keyword evidence="3" id="KW-1185">Reference proteome</keyword>
<name>A0A7C8IDB2_9PLEO</name>
<protein>
    <recommendedName>
        <fullName evidence="4">Sushi domain-containing protein</fullName>
    </recommendedName>
</protein>
<dbReference type="AlphaFoldDB" id="A0A7C8IDB2"/>
<comment type="caution">
    <text evidence="2">The sequence shown here is derived from an EMBL/GenBank/DDBJ whole genome shotgun (WGS) entry which is preliminary data.</text>
</comment>
<dbReference type="Proteomes" id="UP000481861">
    <property type="component" value="Unassembled WGS sequence"/>
</dbReference>
<organism evidence="2 3">
    <name type="scientific">Massariosphaeria phaeospora</name>
    <dbReference type="NCBI Taxonomy" id="100035"/>
    <lineage>
        <taxon>Eukaryota</taxon>
        <taxon>Fungi</taxon>
        <taxon>Dikarya</taxon>
        <taxon>Ascomycota</taxon>
        <taxon>Pezizomycotina</taxon>
        <taxon>Dothideomycetes</taxon>
        <taxon>Pleosporomycetidae</taxon>
        <taxon>Pleosporales</taxon>
        <taxon>Pleosporales incertae sedis</taxon>
        <taxon>Massariosphaeria</taxon>
    </lineage>
</organism>
<sequence length="97" mass="10590">MVWCASFVQFLASLCDSPSAYVSPTWRPTLPGHGSTFTGRSGAVQCISPGSGWGTFMVPCLPFTVDLPRIPRLLWQAIAVINCRQCVFPRLDCSLIV</sequence>
<evidence type="ECO:0008006" key="4">
    <source>
        <dbReference type="Google" id="ProtNLM"/>
    </source>
</evidence>
<keyword evidence="1" id="KW-0732">Signal</keyword>
<reference evidence="2 3" key="1">
    <citation type="submission" date="2020-01" db="EMBL/GenBank/DDBJ databases">
        <authorList>
            <consortium name="DOE Joint Genome Institute"/>
            <person name="Haridas S."/>
            <person name="Albert R."/>
            <person name="Binder M."/>
            <person name="Bloem J."/>
            <person name="Labutti K."/>
            <person name="Salamov A."/>
            <person name="Andreopoulos B."/>
            <person name="Baker S.E."/>
            <person name="Barry K."/>
            <person name="Bills G."/>
            <person name="Bluhm B.H."/>
            <person name="Cannon C."/>
            <person name="Castanera R."/>
            <person name="Culley D.E."/>
            <person name="Daum C."/>
            <person name="Ezra D."/>
            <person name="Gonzalez J.B."/>
            <person name="Henrissat B."/>
            <person name="Kuo A."/>
            <person name="Liang C."/>
            <person name="Lipzen A."/>
            <person name="Lutzoni F."/>
            <person name="Magnuson J."/>
            <person name="Mondo S."/>
            <person name="Nolan M."/>
            <person name="Ohm R."/>
            <person name="Pangilinan J."/>
            <person name="Park H.-J.H."/>
            <person name="Ramirez L."/>
            <person name="Alfaro M."/>
            <person name="Sun H."/>
            <person name="Tritt A."/>
            <person name="Yoshinaga Y."/>
            <person name="Zwiers L.-H.L."/>
            <person name="Turgeon B.G."/>
            <person name="Goodwin S.B."/>
            <person name="Spatafora J.W."/>
            <person name="Crous P.W."/>
            <person name="Grigoriev I.V."/>
        </authorList>
    </citation>
    <scope>NUCLEOTIDE SEQUENCE [LARGE SCALE GENOMIC DNA]</scope>
    <source>
        <strain evidence="2 3">CBS 611.86</strain>
    </source>
</reference>
<feature type="signal peptide" evidence="1">
    <location>
        <begin position="1"/>
        <end position="20"/>
    </location>
</feature>
<proteinExistence type="predicted"/>
<evidence type="ECO:0000313" key="2">
    <source>
        <dbReference type="EMBL" id="KAF2874251.1"/>
    </source>
</evidence>
<dbReference type="EMBL" id="JAADJZ010000006">
    <property type="protein sequence ID" value="KAF2874251.1"/>
    <property type="molecule type" value="Genomic_DNA"/>
</dbReference>
<evidence type="ECO:0000313" key="3">
    <source>
        <dbReference type="Proteomes" id="UP000481861"/>
    </source>
</evidence>
<evidence type="ECO:0000256" key="1">
    <source>
        <dbReference type="SAM" id="SignalP"/>
    </source>
</evidence>
<feature type="chain" id="PRO_5028942440" description="Sushi domain-containing protein" evidence="1">
    <location>
        <begin position="21"/>
        <end position="97"/>
    </location>
</feature>
<gene>
    <name evidence="2" type="ORF">BDV95DRAFT_327941</name>
</gene>
<accession>A0A7C8IDB2</accession>